<dbReference type="InterPro" id="IPR051610">
    <property type="entry name" value="GPI/OXD"/>
</dbReference>
<organism evidence="4 5">
    <name type="scientific">Sorangium atrum</name>
    <dbReference type="NCBI Taxonomy" id="2995308"/>
    <lineage>
        <taxon>Bacteria</taxon>
        <taxon>Pseudomonadati</taxon>
        <taxon>Myxococcota</taxon>
        <taxon>Polyangia</taxon>
        <taxon>Polyangiales</taxon>
        <taxon>Polyangiaceae</taxon>
        <taxon>Sorangium</taxon>
    </lineage>
</organism>
<dbReference type="CDD" id="cd02224">
    <property type="entry name" value="cupin_SPO2919-like"/>
    <property type="match status" value="1"/>
</dbReference>
<evidence type="ECO:0000313" key="5">
    <source>
        <dbReference type="Proteomes" id="UP001217485"/>
    </source>
</evidence>
<evidence type="ECO:0000259" key="3">
    <source>
        <dbReference type="Pfam" id="PF07883"/>
    </source>
</evidence>
<keyword evidence="1" id="KW-0479">Metal-binding</keyword>
<gene>
    <name evidence="4" type="ORF">POL72_14545</name>
</gene>
<dbReference type="InterPro" id="IPR013096">
    <property type="entry name" value="Cupin_2"/>
</dbReference>
<feature type="region of interest" description="Disordered" evidence="2">
    <location>
        <begin position="1"/>
        <end position="24"/>
    </location>
</feature>
<dbReference type="InterPro" id="IPR014710">
    <property type="entry name" value="RmlC-like_jellyroll"/>
</dbReference>
<dbReference type="EMBL" id="JAQNDK010000001">
    <property type="protein sequence ID" value="MDC0678961.1"/>
    <property type="molecule type" value="Genomic_DNA"/>
</dbReference>
<dbReference type="InterPro" id="IPR011051">
    <property type="entry name" value="RmlC_Cupin_sf"/>
</dbReference>
<evidence type="ECO:0000256" key="1">
    <source>
        <dbReference type="ARBA" id="ARBA00022723"/>
    </source>
</evidence>
<dbReference type="Gene3D" id="2.60.120.10">
    <property type="entry name" value="Jelly Rolls"/>
    <property type="match status" value="1"/>
</dbReference>
<feature type="domain" description="Cupin type-2" evidence="3">
    <location>
        <begin position="51"/>
        <end position="121"/>
    </location>
</feature>
<keyword evidence="5" id="KW-1185">Reference proteome</keyword>
<dbReference type="Pfam" id="PF07883">
    <property type="entry name" value="Cupin_2"/>
    <property type="match status" value="1"/>
</dbReference>
<comment type="caution">
    <text evidence="4">The sequence shown here is derived from an EMBL/GenBank/DDBJ whole genome shotgun (WGS) entry which is preliminary data.</text>
</comment>
<dbReference type="Proteomes" id="UP001217485">
    <property type="component" value="Unassembled WGS sequence"/>
</dbReference>
<name>A0ABT5BXR7_9BACT</name>
<proteinExistence type="predicted"/>
<dbReference type="RefSeq" id="WP_272095821.1">
    <property type="nucleotide sequence ID" value="NZ_JAQNDK010000001.1"/>
</dbReference>
<sequence>MPLKRPALNPSDLEPRTGSTYPESLRARVTPREKRALGDALGLTTIGVNLTTLFPGKESALRHYHSHEDELVFVLEGEVVLRTDDGEQVLTAGQCAGFPAGARNGHHFVNRSAAPARYLEISNRDPEDRAEYPDEDLAVRKVGGKYVYTHKDGTPY</sequence>
<reference evidence="4 5" key="1">
    <citation type="submission" date="2023-01" db="EMBL/GenBank/DDBJ databases">
        <title>Minimal conservation of predation-associated metabolite biosynthetic gene clusters underscores biosynthetic potential of Myxococcota including descriptions for ten novel species: Archangium lansinium sp. nov., Myxococcus landrumus sp. nov., Nannocystis bai.</title>
        <authorList>
            <person name="Ahearne A."/>
            <person name="Stevens C."/>
            <person name="Dowd S."/>
        </authorList>
    </citation>
    <scope>NUCLEOTIDE SEQUENCE [LARGE SCALE GENOMIC DNA]</scope>
    <source>
        <strain evidence="4 5">WIWO2</strain>
    </source>
</reference>
<protein>
    <submittedName>
        <fullName evidence="4">Cupin domain-containing protein</fullName>
    </submittedName>
</protein>
<dbReference type="PANTHER" id="PTHR35848:SF9">
    <property type="entry name" value="SLL1358 PROTEIN"/>
    <property type="match status" value="1"/>
</dbReference>
<dbReference type="SUPFAM" id="SSF51182">
    <property type="entry name" value="RmlC-like cupins"/>
    <property type="match status" value="1"/>
</dbReference>
<accession>A0ABT5BXR7</accession>
<evidence type="ECO:0000313" key="4">
    <source>
        <dbReference type="EMBL" id="MDC0678961.1"/>
    </source>
</evidence>
<evidence type="ECO:0000256" key="2">
    <source>
        <dbReference type="SAM" id="MobiDB-lite"/>
    </source>
</evidence>
<dbReference type="PANTHER" id="PTHR35848">
    <property type="entry name" value="OXALATE-BINDING PROTEIN"/>
    <property type="match status" value="1"/>
</dbReference>